<accession>A0A7J6WZT3</accession>
<evidence type="ECO:0000313" key="2">
    <source>
        <dbReference type="Proteomes" id="UP000554482"/>
    </source>
</evidence>
<dbReference type="EMBL" id="JABWDY010008598">
    <property type="protein sequence ID" value="KAF5202098.1"/>
    <property type="molecule type" value="Genomic_DNA"/>
</dbReference>
<comment type="caution">
    <text evidence="1">The sequence shown here is derived from an EMBL/GenBank/DDBJ whole genome shotgun (WGS) entry which is preliminary data.</text>
</comment>
<reference evidence="1 2" key="1">
    <citation type="submission" date="2020-06" db="EMBL/GenBank/DDBJ databases">
        <title>Transcriptomic and genomic resources for Thalictrum thalictroides and T. hernandezii: Facilitating candidate gene discovery in an emerging model plant lineage.</title>
        <authorList>
            <person name="Arias T."/>
            <person name="Riano-Pachon D.M."/>
            <person name="Di Stilio V.S."/>
        </authorList>
    </citation>
    <scope>NUCLEOTIDE SEQUENCE [LARGE SCALE GENOMIC DNA]</scope>
    <source>
        <strain evidence="2">cv. WT478/WT964</strain>
        <tissue evidence="1">Leaves</tissue>
    </source>
</reference>
<name>A0A7J6WZT3_THATH</name>
<protein>
    <submittedName>
        <fullName evidence="1">Uncharacterized protein</fullName>
    </submittedName>
</protein>
<dbReference type="AlphaFoldDB" id="A0A7J6WZT3"/>
<keyword evidence="2" id="KW-1185">Reference proteome</keyword>
<organism evidence="1 2">
    <name type="scientific">Thalictrum thalictroides</name>
    <name type="common">Rue-anemone</name>
    <name type="synonym">Anemone thalictroides</name>
    <dbReference type="NCBI Taxonomy" id="46969"/>
    <lineage>
        <taxon>Eukaryota</taxon>
        <taxon>Viridiplantae</taxon>
        <taxon>Streptophyta</taxon>
        <taxon>Embryophyta</taxon>
        <taxon>Tracheophyta</taxon>
        <taxon>Spermatophyta</taxon>
        <taxon>Magnoliopsida</taxon>
        <taxon>Ranunculales</taxon>
        <taxon>Ranunculaceae</taxon>
        <taxon>Thalictroideae</taxon>
        <taxon>Thalictrum</taxon>
    </lineage>
</organism>
<evidence type="ECO:0000313" key="1">
    <source>
        <dbReference type="EMBL" id="KAF5202098.1"/>
    </source>
</evidence>
<gene>
    <name evidence="1" type="ORF">FRX31_008315</name>
</gene>
<dbReference type="Proteomes" id="UP000554482">
    <property type="component" value="Unassembled WGS sequence"/>
</dbReference>
<sequence>MYRFCKQVRCCNSSGRDSRLELPERARCTSDILLFLNNPIGQVIKFLHRTIRKSVSFSRHSGKATKPSQNKMLILVSVVAFCSPSGKDSNLGIFSINKL</sequence>
<proteinExistence type="predicted"/>